<evidence type="ECO:0000256" key="8">
    <source>
        <dbReference type="ARBA" id="ARBA00042574"/>
    </source>
</evidence>
<dbReference type="STRING" id="32264.T1K2T0"/>
<reference evidence="12" key="2">
    <citation type="submission" date="2015-06" db="UniProtKB">
        <authorList>
            <consortium name="EnsemblMetazoa"/>
        </authorList>
    </citation>
    <scope>IDENTIFICATION</scope>
</reference>
<organism evidence="12 13">
    <name type="scientific">Tetranychus urticae</name>
    <name type="common">Two-spotted spider mite</name>
    <dbReference type="NCBI Taxonomy" id="32264"/>
    <lineage>
        <taxon>Eukaryota</taxon>
        <taxon>Metazoa</taxon>
        <taxon>Ecdysozoa</taxon>
        <taxon>Arthropoda</taxon>
        <taxon>Chelicerata</taxon>
        <taxon>Arachnida</taxon>
        <taxon>Acari</taxon>
        <taxon>Acariformes</taxon>
        <taxon>Trombidiformes</taxon>
        <taxon>Prostigmata</taxon>
        <taxon>Eleutherengona</taxon>
        <taxon>Raphignathae</taxon>
        <taxon>Tetranychoidea</taxon>
        <taxon>Tetranychidae</taxon>
        <taxon>Tetranychus</taxon>
    </lineage>
</organism>
<accession>T1K2T0</accession>
<comment type="catalytic activity">
    <reaction evidence="10">
        <text>L-threonyl-[protein] + UDP-N-acetyl-alpha-D-glucosamine = 3-O-(N-acetyl-beta-D-glucosaminyl)-L-threonyl-[protein] + UDP + H(+)</text>
        <dbReference type="Rhea" id="RHEA:48908"/>
        <dbReference type="Rhea" id="RHEA-COMP:11060"/>
        <dbReference type="Rhea" id="RHEA-COMP:12252"/>
        <dbReference type="ChEBI" id="CHEBI:15378"/>
        <dbReference type="ChEBI" id="CHEBI:30013"/>
        <dbReference type="ChEBI" id="CHEBI:57705"/>
        <dbReference type="ChEBI" id="CHEBI:58223"/>
        <dbReference type="ChEBI" id="CHEBI:90840"/>
        <dbReference type="EC" id="2.4.1.255"/>
    </reaction>
</comment>
<keyword evidence="3" id="KW-0808">Transferase</keyword>
<gene>
    <name evidence="12" type="primary">107360031</name>
</gene>
<evidence type="ECO:0000256" key="3">
    <source>
        <dbReference type="ARBA" id="ARBA00022679"/>
    </source>
</evidence>
<comment type="catalytic activity">
    <reaction evidence="9">
        <text>L-seryl-[protein] + UDP-N-acetyl-alpha-D-glucosamine = 3-O-(N-acetyl-beta-D-glucosaminyl)-L-seryl-[protein] + UDP + H(+)</text>
        <dbReference type="Rhea" id="RHEA:48904"/>
        <dbReference type="Rhea" id="RHEA-COMP:9863"/>
        <dbReference type="Rhea" id="RHEA-COMP:12251"/>
        <dbReference type="ChEBI" id="CHEBI:15378"/>
        <dbReference type="ChEBI" id="CHEBI:29999"/>
        <dbReference type="ChEBI" id="CHEBI:57705"/>
        <dbReference type="ChEBI" id="CHEBI:58223"/>
        <dbReference type="ChEBI" id="CHEBI:90838"/>
        <dbReference type="EC" id="2.4.1.255"/>
    </reaction>
</comment>
<keyword evidence="4" id="KW-0732">Signal</keyword>
<feature type="domain" description="Glycosyltransferase 61 catalytic" evidence="11">
    <location>
        <begin position="371"/>
        <end position="452"/>
    </location>
</feature>
<dbReference type="OMA" id="GHCELNR"/>
<keyword evidence="2" id="KW-0328">Glycosyltransferase</keyword>
<keyword evidence="5" id="KW-0256">Endoplasmic reticulum</keyword>
<dbReference type="PANTHER" id="PTHR20961">
    <property type="entry name" value="GLYCOSYLTRANSFERASE"/>
    <property type="match status" value="1"/>
</dbReference>
<evidence type="ECO:0000256" key="6">
    <source>
        <dbReference type="ARBA" id="ARBA00023180"/>
    </source>
</evidence>
<dbReference type="Proteomes" id="UP000015104">
    <property type="component" value="Unassembled WGS sequence"/>
</dbReference>
<keyword evidence="13" id="KW-1185">Reference proteome</keyword>
<evidence type="ECO:0000256" key="1">
    <source>
        <dbReference type="ARBA" id="ARBA00011970"/>
    </source>
</evidence>
<evidence type="ECO:0000256" key="7">
    <source>
        <dbReference type="ARBA" id="ARBA00040944"/>
    </source>
</evidence>
<evidence type="ECO:0000259" key="11">
    <source>
        <dbReference type="Pfam" id="PF04577"/>
    </source>
</evidence>
<dbReference type="eggNOG" id="KOG4698">
    <property type="taxonomic scope" value="Eukaryota"/>
</dbReference>
<dbReference type="PANTHER" id="PTHR20961:SF148">
    <property type="entry name" value="EGF DOMAIN-SPECIFIC O-LINKED N-ACETYLGLUCOSAMINE TRANSFERASE"/>
    <property type="match status" value="1"/>
</dbReference>
<evidence type="ECO:0000256" key="9">
    <source>
        <dbReference type="ARBA" id="ARBA00048317"/>
    </source>
</evidence>
<evidence type="ECO:0000313" key="12">
    <source>
        <dbReference type="EnsemblMetazoa" id="tetur04g06190.1"/>
    </source>
</evidence>
<dbReference type="InterPro" id="IPR007657">
    <property type="entry name" value="Glycosyltransferase_61"/>
</dbReference>
<protein>
    <recommendedName>
        <fullName evidence="7">EGF domain-specific O-linked N-acetylglucosamine transferase</fullName>
        <ecNumber evidence="1">2.4.1.255</ecNumber>
    </recommendedName>
    <alternativeName>
        <fullName evidence="8">Extracellular O-linked N-acetylglucosamine transferase</fullName>
    </alternativeName>
</protein>
<keyword evidence="6" id="KW-0325">Glycoprotein</keyword>
<dbReference type="AlphaFoldDB" id="T1K2T0"/>
<dbReference type="EC" id="2.4.1.255" evidence="1"/>
<proteinExistence type="predicted"/>
<dbReference type="GO" id="GO:0097363">
    <property type="term" value="F:protein O-acetylglucosaminyltransferase activity"/>
    <property type="evidence" value="ECO:0007669"/>
    <property type="project" value="UniProtKB-EC"/>
</dbReference>
<reference evidence="13" key="1">
    <citation type="submission" date="2011-08" db="EMBL/GenBank/DDBJ databases">
        <authorList>
            <person name="Rombauts S."/>
        </authorList>
    </citation>
    <scope>NUCLEOTIDE SEQUENCE</scope>
    <source>
        <strain evidence="13">London</strain>
    </source>
</reference>
<dbReference type="InterPro" id="IPR049625">
    <property type="entry name" value="Glyco_transf_61_cat"/>
</dbReference>
<evidence type="ECO:0000256" key="10">
    <source>
        <dbReference type="ARBA" id="ARBA00049432"/>
    </source>
</evidence>
<dbReference type="EnsemblMetazoa" id="tetur04g06190.1">
    <property type="protein sequence ID" value="tetur04g06190.1"/>
    <property type="gene ID" value="tetur04g06190"/>
</dbReference>
<name>T1K2T0_TETUR</name>
<dbReference type="KEGG" id="tut:107360031"/>
<dbReference type="HOGENOM" id="CLU_039300_0_0_1"/>
<evidence type="ECO:0000256" key="2">
    <source>
        <dbReference type="ARBA" id="ARBA00022676"/>
    </source>
</evidence>
<dbReference type="OrthoDB" id="529273at2759"/>
<dbReference type="GO" id="GO:0005788">
    <property type="term" value="C:endoplasmic reticulum lumen"/>
    <property type="evidence" value="ECO:0007669"/>
    <property type="project" value="TreeGrafter"/>
</dbReference>
<dbReference type="EMBL" id="CAEY01001369">
    <property type="status" value="NOT_ANNOTATED_CDS"/>
    <property type="molecule type" value="Genomic_DNA"/>
</dbReference>
<dbReference type="Pfam" id="PF04577">
    <property type="entry name" value="Glyco_transf_61"/>
    <property type="match status" value="1"/>
</dbReference>
<evidence type="ECO:0000256" key="4">
    <source>
        <dbReference type="ARBA" id="ARBA00022729"/>
    </source>
</evidence>
<evidence type="ECO:0000313" key="13">
    <source>
        <dbReference type="Proteomes" id="UP000015104"/>
    </source>
</evidence>
<evidence type="ECO:0000256" key="5">
    <source>
        <dbReference type="ARBA" id="ARBA00022824"/>
    </source>
</evidence>
<sequence>MVKINFKPYHGQILYCLTSLMLQFSHQNEIDIALPDLPLYHYPYFFQSNLQLFDKLCSASKQSTSRHKEICDYVNTHGLKCWGYESSFGINCLNKTERVAVCADSSKGWTKTKDEQSDTFFNQGDFGYIAERAKELDTYCKPKMTFGSPLKLLGQSSSLECTRYFRFCRAKSIMINFKKLKTLKEPIKYRSDVLDDGQIGGWDCDIDDSKIRKESAHKSPLQSWYEELEHYDVYNNKPDCDTIITKPTYIMKLDATVNMYHHFCDFVNLYATLHLNRSFSSDINILIWDTYPYRSNFGIIWKAFTDNPILSLNPYSGKKVCFKDVVFPLLPRMVFGLYYNMPLVPGCRKSRLFQAFNEHILYKLNITQDFNADYDPSEIRITLISRTTKYRKILNEEELLTSLRAKSKHFKVQKVEFTHQMPFDQQLKISHNSDILIGMHGAGLTHCLFQPDWGVLFELYNCDDENCYKDLAALRGLKYITWSKRDKLYPQDEGNHPNLGAHQKFTNYRFDVNEFINNVMEGVKYVRKERTKYIKSMNSTESSISFKSQNHLEL</sequence>